<dbReference type="PROSITE" id="PS50025">
    <property type="entry name" value="LAM_G_DOMAIN"/>
    <property type="match status" value="1"/>
</dbReference>
<organism evidence="4 5">
    <name type="scientific">Plutella xylostella</name>
    <name type="common">Diamondback moth</name>
    <name type="synonym">Plutella maculipennis</name>
    <dbReference type="NCBI Taxonomy" id="51655"/>
    <lineage>
        <taxon>Eukaryota</taxon>
        <taxon>Metazoa</taxon>
        <taxon>Ecdysozoa</taxon>
        <taxon>Arthropoda</taxon>
        <taxon>Hexapoda</taxon>
        <taxon>Insecta</taxon>
        <taxon>Pterygota</taxon>
        <taxon>Neoptera</taxon>
        <taxon>Endopterygota</taxon>
        <taxon>Lepidoptera</taxon>
        <taxon>Glossata</taxon>
        <taxon>Ditrysia</taxon>
        <taxon>Yponomeutoidea</taxon>
        <taxon>Plutellidae</taxon>
        <taxon>Plutella</taxon>
    </lineage>
</organism>
<dbReference type="Gene3D" id="2.60.120.200">
    <property type="match status" value="1"/>
</dbReference>
<feature type="region of interest" description="Disordered" evidence="2">
    <location>
        <begin position="289"/>
        <end position="309"/>
    </location>
</feature>
<proteinExistence type="predicted"/>
<evidence type="ECO:0000313" key="5">
    <source>
        <dbReference type="Proteomes" id="UP000823941"/>
    </source>
</evidence>
<dbReference type="SMART" id="SM00282">
    <property type="entry name" value="LamG"/>
    <property type="match status" value="1"/>
</dbReference>
<feature type="domain" description="Laminin G" evidence="3">
    <location>
        <begin position="172"/>
        <end position="309"/>
    </location>
</feature>
<dbReference type="InterPro" id="IPR001791">
    <property type="entry name" value="Laminin_G"/>
</dbReference>
<evidence type="ECO:0000259" key="3">
    <source>
        <dbReference type="PROSITE" id="PS50025"/>
    </source>
</evidence>
<feature type="non-terminal residue" evidence="4">
    <location>
        <position position="1"/>
    </location>
</feature>
<evidence type="ECO:0000256" key="1">
    <source>
        <dbReference type="PROSITE-ProRule" id="PRU00122"/>
    </source>
</evidence>
<comment type="caution">
    <text evidence="4">The sequence shown here is derived from an EMBL/GenBank/DDBJ whole genome shotgun (WGS) entry which is preliminary data.</text>
</comment>
<dbReference type="Proteomes" id="UP000823941">
    <property type="component" value="Chromosome 28"/>
</dbReference>
<dbReference type="InterPro" id="IPR013320">
    <property type="entry name" value="ConA-like_dom_sf"/>
</dbReference>
<sequence length="309" mass="34159">ITVIKARYVLHVDGYGCLELNATRPSDSTLATEEDVLYQKDVSISAALEPEVKKVPGVQPAKEVAVTEATEQPEEYVRTGERSKELDGLADLIEDGISRTDLNMISDSEDGLASEARRLATVTTLAPNLEQKMPTATVAPPWTAPVDSCDCACDNRSCDCPRAGKCKPASPISTPRFSGSSWLALRALRGAYKRVRVRIRVRPERARGVLLLTGEHDDLSGENDDLSGDYLALILRQGRVELRFDCGSGAGILRSPEPVRLGHWNTISVYRHRWDAWLRLNNGKRVRGRSKRLEVKAPQKLAKESKPKF</sequence>
<keyword evidence="5" id="KW-1185">Reference proteome</keyword>
<dbReference type="InterPro" id="IPR050372">
    <property type="entry name" value="Neurexin-related_CASP"/>
</dbReference>
<evidence type="ECO:0000256" key="2">
    <source>
        <dbReference type="SAM" id="MobiDB-lite"/>
    </source>
</evidence>
<gene>
    <name evidence="4" type="ORF">JYU34_020331</name>
</gene>
<feature type="compositionally biased region" description="Basic and acidic residues" evidence="2">
    <location>
        <begin position="291"/>
        <end position="309"/>
    </location>
</feature>
<accession>A0ABQ7PU86</accession>
<dbReference type="SUPFAM" id="SSF49899">
    <property type="entry name" value="Concanavalin A-like lectins/glucanases"/>
    <property type="match status" value="1"/>
</dbReference>
<name>A0ABQ7PU86_PLUXY</name>
<dbReference type="Pfam" id="PF00054">
    <property type="entry name" value="Laminin_G_1"/>
    <property type="match status" value="1"/>
</dbReference>
<dbReference type="EMBL" id="JAHIBW010000028">
    <property type="protein sequence ID" value="KAG7296541.1"/>
    <property type="molecule type" value="Genomic_DNA"/>
</dbReference>
<dbReference type="CDD" id="cd00110">
    <property type="entry name" value="LamG"/>
    <property type="match status" value="1"/>
</dbReference>
<evidence type="ECO:0000313" key="4">
    <source>
        <dbReference type="EMBL" id="KAG7296541.1"/>
    </source>
</evidence>
<comment type="caution">
    <text evidence="1">Lacks conserved residue(s) required for the propagation of feature annotation.</text>
</comment>
<dbReference type="PANTHER" id="PTHR15036:SF85">
    <property type="entry name" value="SP2353, ISOFORM A"/>
    <property type="match status" value="1"/>
</dbReference>
<dbReference type="PANTHER" id="PTHR15036">
    <property type="entry name" value="PIKACHURIN-LIKE PROTEIN"/>
    <property type="match status" value="1"/>
</dbReference>
<protein>
    <recommendedName>
        <fullName evidence="3">Laminin G domain-containing protein</fullName>
    </recommendedName>
</protein>
<reference evidence="4 5" key="1">
    <citation type="submission" date="2021-06" db="EMBL/GenBank/DDBJ databases">
        <title>A haploid diamondback moth (Plutella xylostella L.) genome assembly resolves 31 chromosomes and identifies a diamide resistance mutation.</title>
        <authorList>
            <person name="Ward C.M."/>
            <person name="Perry K.D."/>
            <person name="Baker G."/>
            <person name="Powis K."/>
            <person name="Heckel D.G."/>
            <person name="Baxter S.W."/>
        </authorList>
    </citation>
    <scope>NUCLEOTIDE SEQUENCE [LARGE SCALE GENOMIC DNA]</scope>
    <source>
        <strain evidence="4 5">LV</strain>
        <tissue evidence="4">Single pupa</tissue>
    </source>
</reference>